<accession>A0ABV7DK49</accession>
<evidence type="ECO:0000313" key="2">
    <source>
        <dbReference type="EMBL" id="MFC3074632.1"/>
    </source>
</evidence>
<name>A0ABV7DK49_9HYPH</name>
<feature type="region of interest" description="Disordered" evidence="1">
    <location>
        <begin position="66"/>
        <end position="87"/>
    </location>
</feature>
<reference evidence="3" key="1">
    <citation type="journal article" date="2019" name="Int. J. Syst. Evol. Microbiol.">
        <title>The Global Catalogue of Microorganisms (GCM) 10K type strain sequencing project: providing services to taxonomists for standard genome sequencing and annotation.</title>
        <authorList>
            <consortium name="The Broad Institute Genomics Platform"/>
            <consortium name="The Broad Institute Genome Sequencing Center for Infectious Disease"/>
            <person name="Wu L."/>
            <person name="Ma J."/>
        </authorList>
    </citation>
    <scope>NUCLEOTIDE SEQUENCE [LARGE SCALE GENOMIC DNA]</scope>
    <source>
        <strain evidence="3">KCTC 52677</strain>
    </source>
</reference>
<keyword evidence="3" id="KW-1185">Reference proteome</keyword>
<gene>
    <name evidence="2" type="ORF">ACFOHH_16085</name>
</gene>
<sequence length="87" mass="9846">MASLAPRVEQLLPRLRAIARTWTNSQVEADDIVCCALEMALRKLPPDGTNIEAWLLDLLDAARDERSVASEEKRRKRAMDGRPSHLH</sequence>
<comment type="caution">
    <text evidence="2">The sequence shown here is derived from an EMBL/GenBank/DDBJ whole genome shotgun (WGS) entry which is preliminary data.</text>
</comment>
<proteinExistence type="predicted"/>
<dbReference type="Gene3D" id="1.20.140.160">
    <property type="match status" value="1"/>
</dbReference>
<organism evidence="2 3">
    <name type="scientific">Shinella pollutisoli</name>
    <dbReference type="NCBI Taxonomy" id="2250594"/>
    <lineage>
        <taxon>Bacteria</taxon>
        <taxon>Pseudomonadati</taxon>
        <taxon>Pseudomonadota</taxon>
        <taxon>Alphaproteobacteria</taxon>
        <taxon>Hyphomicrobiales</taxon>
        <taxon>Rhizobiaceae</taxon>
        <taxon>Shinella</taxon>
    </lineage>
</organism>
<evidence type="ECO:0000313" key="3">
    <source>
        <dbReference type="Proteomes" id="UP001595377"/>
    </source>
</evidence>
<dbReference type="Proteomes" id="UP001595377">
    <property type="component" value="Unassembled WGS sequence"/>
</dbReference>
<evidence type="ECO:0000256" key="1">
    <source>
        <dbReference type="SAM" id="MobiDB-lite"/>
    </source>
</evidence>
<protein>
    <submittedName>
        <fullName evidence="2">Sigma factor</fullName>
    </submittedName>
</protein>
<dbReference type="RefSeq" id="WP_257317248.1">
    <property type="nucleotide sequence ID" value="NZ_JANFDG010000026.1"/>
</dbReference>
<dbReference type="EMBL" id="JBHRSP010000025">
    <property type="protein sequence ID" value="MFC3074632.1"/>
    <property type="molecule type" value="Genomic_DNA"/>
</dbReference>